<comment type="caution">
    <text evidence="5">The sequence shown here is derived from an EMBL/GenBank/DDBJ whole genome shotgun (WGS) entry which is preliminary data.</text>
</comment>
<sequence length="396" mass="44708">MDNEQLPKGYKNTEVGVIPEDWGIGSIKDLALIKTGSRNTQDKIEGGEYPFFVRSQIVERINSYSYDGEAVLTAGDGVGVGKVMHYINGKFDCHQRVYRISDFNKKISGYYFYLYFSNNFLNRIMQMTAKSSVDSVRMDMIANMQIPLPPTKSEQTAIATALSDADALINSLEKLIAKKRNIKQGAMQHLLKPQEGWEVKKLGNIGKPYGGLSGKSKLDFADGKFPYIPFMNIMSNPIIDTSYVDYVNIGVDENQNKALKGDLFFNGSSETPEEVGMCSVLLEDIPNLYLNSFCFGFRLNKDSKENGLYLSYYFRSSEGRKLFYSMAQGATRYNLSKSNFNKMEVSLPQPEQQNEIATILSDMDAEIQALETKLEKYRKIKLGMMQNLLTGKIRLV</sequence>
<dbReference type="GO" id="GO:0009307">
    <property type="term" value="P:DNA restriction-modification system"/>
    <property type="evidence" value="ECO:0007669"/>
    <property type="project" value="UniProtKB-KW"/>
</dbReference>
<dbReference type="PANTHER" id="PTHR30408">
    <property type="entry name" value="TYPE-1 RESTRICTION ENZYME ECOKI SPECIFICITY PROTEIN"/>
    <property type="match status" value="1"/>
</dbReference>
<dbReference type="InterPro" id="IPR000055">
    <property type="entry name" value="Restrct_endonuc_typeI_TRD"/>
</dbReference>
<evidence type="ECO:0000256" key="2">
    <source>
        <dbReference type="ARBA" id="ARBA00022747"/>
    </source>
</evidence>
<dbReference type="Gene3D" id="1.10.287.1120">
    <property type="entry name" value="Bipartite methylase S protein"/>
    <property type="match status" value="1"/>
</dbReference>
<dbReference type="InterPro" id="IPR044946">
    <property type="entry name" value="Restrct_endonuc_typeI_TRD_sf"/>
</dbReference>
<dbReference type="SUPFAM" id="SSF116734">
    <property type="entry name" value="DNA methylase specificity domain"/>
    <property type="match status" value="2"/>
</dbReference>
<dbReference type="EMBL" id="VSSQ01002005">
    <property type="protein sequence ID" value="MPM12659.1"/>
    <property type="molecule type" value="Genomic_DNA"/>
</dbReference>
<dbReference type="Pfam" id="PF01420">
    <property type="entry name" value="Methylase_S"/>
    <property type="match status" value="2"/>
</dbReference>
<dbReference type="GO" id="GO:0003677">
    <property type="term" value="F:DNA binding"/>
    <property type="evidence" value="ECO:0007669"/>
    <property type="project" value="UniProtKB-KW"/>
</dbReference>
<dbReference type="CDD" id="cd17252">
    <property type="entry name" value="RMtype1_S_EcoKI-TRD1-CR1_like"/>
    <property type="match status" value="1"/>
</dbReference>
<feature type="domain" description="Type I restriction modification DNA specificity" evidence="4">
    <location>
        <begin position="19"/>
        <end position="174"/>
    </location>
</feature>
<keyword evidence="3" id="KW-0238">DNA-binding</keyword>
<dbReference type="InterPro" id="IPR052021">
    <property type="entry name" value="Type-I_RS_S_subunit"/>
</dbReference>
<proteinExistence type="inferred from homology"/>
<keyword evidence="2" id="KW-0680">Restriction system</keyword>
<evidence type="ECO:0000313" key="5">
    <source>
        <dbReference type="EMBL" id="MPM12659.1"/>
    </source>
</evidence>
<reference evidence="5" key="1">
    <citation type="submission" date="2019-08" db="EMBL/GenBank/DDBJ databases">
        <authorList>
            <person name="Kucharzyk K."/>
            <person name="Murdoch R.W."/>
            <person name="Higgins S."/>
            <person name="Loffler F."/>
        </authorList>
    </citation>
    <scope>NUCLEOTIDE SEQUENCE</scope>
</reference>
<evidence type="ECO:0000256" key="1">
    <source>
        <dbReference type="ARBA" id="ARBA00010923"/>
    </source>
</evidence>
<gene>
    <name evidence="5" type="ORF">SDC9_59013</name>
</gene>
<accession>A0A644X9B4</accession>
<dbReference type="AlphaFoldDB" id="A0A644X9B4"/>
<protein>
    <recommendedName>
        <fullName evidence="4">Type I restriction modification DNA specificity domain-containing protein</fullName>
    </recommendedName>
</protein>
<dbReference type="PANTHER" id="PTHR30408:SF12">
    <property type="entry name" value="TYPE I RESTRICTION ENZYME MJAVIII SPECIFICITY SUBUNIT"/>
    <property type="match status" value="1"/>
</dbReference>
<evidence type="ECO:0000259" key="4">
    <source>
        <dbReference type="Pfam" id="PF01420"/>
    </source>
</evidence>
<organism evidence="5">
    <name type="scientific">bioreactor metagenome</name>
    <dbReference type="NCBI Taxonomy" id="1076179"/>
    <lineage>
        <taxon>unclassified sequences</taxon>
        <taxon>metagenomes</taxon>
        <taxon>ecological metagenomes</taxon>
    </lineage>
</organism>
<dbReference type="Gene3D" id="3.90.220.20">
    <property type="entry name" value="DNA methylase specificity domains"/>
    <property type="match status" value="2"/>
</dbReference>
<evidence type="ECO:0000256" key="3">
    <source>
        <dbReference type="ARBA" id="ARBA00023125"/>
    </source>
</evidence>
<feature type="domain" description="Type I restriction modification DNA specificity" evidence="4">
    <location>
        <begin position="195"/>
        <end position="374"/>
    </location>
</feature>
<comment type="similarity">
    <text evidence="1">Belongs to the type-I restriction system S methylase family.</text>
</comment>
<name>A0A644X9B4_9ZZZZ</name>